<feature type="region of interest" description="Disordered" evidence="1">
    <location>
        <begin position="1"/>
        <end position="58"/>
    </location>
</feature>
<reference evidence="2" key="1">
    <citation type="journal article" date="2020" name="G3 (Bethesda)">
        <title>High-Quality Assemblies for Three Invasive Social Wasps from the &lt;i&gt;Vespula&lt;/i&gt; Genus.</title>
        <authorList>
            <person name="Harrop T.W.R."/>
            <person name="Guhlin J."/>
            <person name="McLaughlin G.M."/>
            <person name="Permina E."/>
            <person name="Stockwell P."/>
            <person name="Gilligan J."/>
            <person name="Le Lec M.F."/>
            <person name="Gruber M.A.M."/>
            <person name="Quinn O."/>
            <person name="Lovegrove M."/>
            <person name="Duncan E.J."/>
            <person name="Remnant E.J."/>
            <person name="Van Eeckhoven J."/>
            <person name="Graham B."/>
            <person name="Knapp R.A."/>
            <person name="Langford K.W."/>
            <person name="Kronenberg Z."/>
            <person name="Press M.O."/>
            <person name="Eacker S.M."/>
            <person name="Wilson-Rankin E.E."/>
            <person name="Purcell J."/>
            <person name="Lester P.J."/>
            <person name="Dearden P.K."/>
        </authorList>
    </citation>
    <scope>NUCLEOTIDE SEQUENCE</scope>
    <source>
        <strain evidence="2">Marl-1</strain>
    </source>
</reference>
<comment type="caution">
    <text evidence="2">The sequence shown here is derived from an EMBL/GenBank/DDBJ whole genome shotgun (WGS) entry which is preliminary data.</text>
</comment>
<dbReference type="AlphaFoldDB" id="A0A834J878"/>
<dbReference type="EMBL" id="JACSEA010000017">
    <property type="protein sequence ID" value="KAF7383483.1"/>
    <property type="molecule type" value="Genomic_DNA"/>
</dbReference>
<keyword evidence="3" id="KW-1185">Reference proteome</keyword>
<proteinExistence type="predicted"/>
<name>A0A834J878_VESVU</name>
<dbReference type="Proteomes" id="UP000614350">
    <property type="component" value="Unassembled WGS sequence"/>
</dbReference>
<gene>
    <name evidence="2" type="ORF">HZH66_012833</name>
</gene>
<evidence type="ECO:0000313" key="2">
    <source>
        <dbReference type="EMBL" id="KAF7383483.1"/>
    </source>
</evidence>
<protein>
    <submittedName>
        <fullName evidence="2">Uncharacterized protein</fullName>
    </submittedName>
</protein>
<evidence type="ECO:0000256" key="1">
    <source>
        <dbReference type="SAM" id="MobiDB-lite"/>
    </source>
</evidence>
<feature type="compositionally biased region" description="Basic residues" evidence="1">
    <location>
        <begin position="20"/>
        <end position="36"/>
    </location>
</feature>
<accession>A0A834J878</accession>
<evidence type="ECO:0000313" key="3">
    <source>
        <dbReference type="Proteomes" id="UP000614350"/>
    </source>
</evidence>
<organism evidence="2 3">
    <name type="scientific">Vespula vulgaris</name>
    <name type="common">Yellow jacket</name>
    <name type="synonym">Wasp</name>
    <dbReference type="NCBI Taxonomy" id="7454"/>
    <lineage>
        <taxon>Eukaryota</taxon>
        <taxon>Metazoa</taxon>
        <taxon>Ecdysozoa</taxon>
        <taxon>Arthropoda</taxon>
        <taxon>Hexapoda</taxon>
        <taxon>Insecta</taxon>
        <taxon>Pterygota</taxon>
        <taxon>Neoptera</taxon>
        <taxon>Endopterygota</taxon>
        <taxon>Hymenoptera</taxon>
        <taxon>Apocrita</taxon>
        <taxon>Aculeata</taxon>
        <taxon>Vespoidea</taxon>
        <taxon>Vespidae</taxon>
        <taxon>Vespinae</taxon>
        <taxon>Vespula</taxon>
    </lineage>
</organism>
<sequence>MVNHQSPNTALPWAEEKQDLKKKKKTKMKMKMKTKKKNEEEEEEKKQEEKEEEEKSDPSLRVVLLPRGLCSKIWMSLKYGPTGSITDCQVVSVIQEKSSLPPAMCTDAEQVVPISTSTTTTTITTTN</sequence>